<sequence length="338" mass="38974">MVDIGVFRNVREGISTTHFIQAFNCYLFENCADQDDKHSTELFLSFLDGRAEKWAEAQPNDIKNLWKALKPAFLAHFQLDKTSVESPQVHYNTYFDHLKLQIAFLHHHQEWDKWLRHLLELLMDVLSKMVMQWGLAHMAWTSLPSELQEAIPQLQRDGHNQWEEITKESHHCKQHDMEIRRELKNELQCDLATSVEEQVCKALDNFRFQMMPISPPMQQGELLPPPPRQLPTPPVCQPLTPPRDINQFTEITQQTFPNMPQGKANYEAAIHDFEACHPCATIQLPKDEPCPLTPSTLPAGSNKCHCCGQHVHHQVACINGVVPQPKQNYCQAYRAASY</sequence>
<gene>
    <name evidence="1" type="ORF">UBRO_20980</name>
</gene>
<dbReference type="Proteomes" id="UP000179920">
    <property type="component" value="Chromosome XXIII"/>
</dbReference>
<evidence type="ECO:0000313" key="2">
    <source>
        <dbReference type="Proteomes" id="UP000179920"/>
    </source>
</evidence>
<dbReference type="OrthoDB" id="2678560at2759"/>
<reference evidence="2" key="1">
    <citation type="submission" date="2016-04" db="EMBL/GenBank/DDBJ databases">
        <authorList>
            <person name="Guldener U."/>
            <person name="Guldener U."/>
        </authorList>
    </citation>
    <scope>NUCLEOTIDE SEQUENCE [LARGE SCALE GENOMIC DNA]</scope>
    <source>
        <strain evidence="2">UB2112</strain>
    </source>
</reference>
<name>A0A1K0GED8_9BASI</name>
<accession>A0A1K0GED8</accession>
<proteinExistence type="predicted"/>
<evidence type="ECO:0000313" key="1">
    <source>
        <dbReference type="EMBL" id="SAM86436.1"/>
    </source>
</evidence>
<organism evidence="1 2">
    <name type="scientific">Ustilago bromivora</name>
    <dbReference type="NCBI Taxonomy" id="307758"/>
    <lineage>
        <taxon>Eukaryota</taxon>
        <taxon>Fungi</taxon>
        <taxon>Dikarya</taxon>
        <taxon>Basidiomycota</taxon>
        <taxon>Ustilaginomycotina</taxon>
        <taxon>Ustilaginomycetes</taxon>
        <taxon>Ustilaginales</taxon>
        <taxon>Ustilaginaceae</taxon>
        <taxon>Ustilago</taxon>
    </lineage>
</organism>
<protein>
    <submittedName>
        <fullName evidence="1">Uncharacterized protein</fullName>
    </submittedName>
</protein>
<dbReference type="EMBL" id="LT558139">
    <property type="protein sequence ID" value="SAM86436.1"/>
    <property type="molecule type" value="Genomic_DNA"/>
</dbReference>
<dbReference type="AlphaFoldDB" id="A0A1K0GED8"/>